<dbReference type="GO" id="GO:0016646">
    <property type="term" value="F:oxidoreductase activity, acting on the CH-NH group of donors, NAD or NADP as acceptor"/>
    <property type="evidence" value="ECO:0007669"/>
    <property type="project" value="TreeGrafter"/>
</dbReference>
<evidence type="ECO:0000256" key="1">
    <source>
        <dbReference type="ARBA" id="ARBA00038376"/>
    </source>
</evidence>
<dbReference type="AlphaFoldDB" id="A0A6A4IFV9"/>
<name>A0A6A4IFV9_9AGAR</name>
<protein>
    <submittedName>
        <fullName evidence="3">NAD-P-binding protein</fullName>
    </submittedName>
</protein>
<feature type="domain" description="NAD(P)-binding" evidence="2">
    <location>
        <begin position="7"/>
        <end position="205"/>
    </location>
</feature>
<sequence length="220" mass="24023">MRILVLGATGPVGILLCRLSLSSIQDSSLVLFVRSPEKVPNDLSSDSRVTVITGQLTDVGLLSKAMEGIDAVCSALGPTSPFHPAGEPLANAYENIIAMMKKHGVKRLFALDTASFRAPEDKFDIRFAALVTTVVVFARNAYKDVVKIGEIVSKQDDLDWTIVRVPILNNKQDRNVLAGFIGDGRINTGLSRIAFGVFVITQLKDEEPMWIRKIPMLCNP</sequence>
<gene>
    <name evidence="3" type="ORF">BT96DRAFT_872198</name>
</gene>
<evidence type="ECO:0000259" key="2">
    <source>
        <dbReference type="Pfam" id="PF13460"/>
    </source>
</evidence>
<dbReference type="PANTHER" id="PTHR43355">
    <property type="entry name" value="FLAVIN REDUCTASE (NADPH)"/>
    <property type="match status" value="1"/>
</dbReference>
<dbReference type="PANTHER" id="PTHR43355:SF2">
    <property type="entry name" value="FLAVIN REDUCTASE (NADPH)"/>
    <property type="match status" value="1"/>
</dbReference>
<dbReference type="Pfam" id="PF13460">
    <property type="entry name" value="NAD_binding_10"/>
    <property type="match status" value="1"/>
</dbReference>
<dbReference type="Gene3D" id="3.40.50.720">
    <property type="entry name" value="NAD(P)-binding Rossmann-like Domain"/>
    <property type="match status" value="1"/>
</dbReference>
<dbReference type="EMBL" id="ML769387">
    <property type="protein sequence ID" value="KAE9409551.1"/>
    <property type="molecule type" value="Genomic_DNA"/>
</dbReference>
<dbReference type="SUPFAM" id="SSF51735">
    <property type="entry name" value="NAD(P)-binding Rossmann-fold domains"/>
    <property type="match status" value="1"/>
</dbReference>
<dbReference type="InterPro" id="IPR036291">
    <property type="entry name" value="NAD(P)-bd_dom_sf"/>
</dbReference>
<dbReference type="InterPro" id="IPR016040">
    <property type="entry name" value="NAD(P)-bd_dom"/>
</dbReference>
<evidence type="ECO:0000313" key="4">
    <source>
        <dbReference type="Proteomes" id="UP000799118"/>
    </source>
</evidence>
<organism evidence="3 4">
    <name type="scientific">Gymnopus androsaceus JB14</name>
    <dbReference type="NCBI Taxonomy" id="1447944"/>
    <lineage>
        <taxon>Eukaryota</taxon>
        <taxon>Fungi</taxon>
        <taxon>Dikarya</taxon>
        <taxon>Basidiomycota</taxon>
        <taxon>Agaricomycotina</taxon>
        <taxon>Agaricomycetes</taxon>
        <taxon>Agaricomycetidae</taxon>
        <taxon>Agaricales</taxon>
        <taxon>Marasmiineae</taxon>
        <taxon>Omphalotaceae</taxon>
        <taxon>Gymnopus</taxon>
    </lineage>
</organism>
<dbReference type="InterPro" id="IPR051606">
    <property type="entry name" value="Polyketide_Oxido-like"/>
</dbReference>
<evidence type="ECO:0000313" key="3">
    <source>
        <dbReference type="EMBL" id="KAE9409551.1"/>
    </source>
</evidence>
<reference evidence="3" key="1">
    <citation type="journal article" date="2019" name="Environ. Microbiol.">
        <title>Fungal ecological strategies reflected in gene transcription - a case study of two litter decomposers.</title>
        <authorList>
            <person name="Barbi F."/>
            <person name="Kohler A."/>
            <person name="Barry K."/>
            <person name="Baskaran P."/>
            <person name="Daum C."/>
            <person name="Fauchery L."/>
            <person name="Ihrmark K."/>
            <person name="Kuo A."/>
            <person name="LaButti K."/>
            <person name="Lipzen A."/>
            <person name="Morin E."/>
            <person name="Grigoriev I.V."/>
            <person name="Henrissat B."/>
            <person name="Lindahl B."/>
            <person name="Martin F."/>
        </authorList>
    </citation>
    <scope>NUCLEOTIDE SEQUENCE</scope>
    <source>
        <strain evidence="3">JB14</strain>
    </source>
</reference>
<accession>A0A6A4IFV9</accession>
<dbReference type="Proteomes" id="UP000799118">
    <property type="component" value="Unassembled WGS sequence"/>
</dbReference>
<proteinExistence type="inferred from homology"/>
<keyword evidence="4" id="KW-1185">Reference proteome</keyword>
<dbReference type="OrthoDB" id="10254221at2759"/>
<comment type="similarity">
    <text evidence="1">Belongs to the avfA family.</text>
</comment>